<evidence type="ECO:0000313" key="2">
    <source>
        <dbReference type="EMBL" id="KAL1528865.1"/>
    </source>
</evidence>
<dbReference type="EMBL" id="JBGBPQ010000002">
    <property type="protein sequence ID" value="KAL1528865.1"/>
    <property type="molecule type" value="Genomic_DNA"/>
</dbReference>
<accession>A0AB34K858</accession>
<keyword evidence="3" id="KW-1185">Reference proteome</keyword>
<proteinExistence type="predicted"/>
<comment type="caution">
    <text evidence="2">The sequence shown here is derived from an EMBL/GenBank/DDBJ whole genome shotgun (WGS) entry which is preliminary data.</text>
</comment>
<dbReference type="AlphaFoldDB" id="A0AB34K858"/>
<organism evidence="2 3">
    <name type="scientific">Prymnesium parvum</name>
    <name type="common">Toxic golden alga</name>
    <dbReference type="NCBI Taxonomy" id="97485"/>
    <lineage>
        <taxon>Eukaryota</taxon>
        <taxon>Haptista</taxon>
        <taxon>Haptophyta</taxon>
        <taxon>Prymnesiophyceae</taxon>
        <taxon>Prymnesiales</taxon>
        <taxon>Prymnesiaceae</taxon>
        <taxon>Prymnesium</taxon>
    </lineage>
</organism>
<evidence type="ECO:0000256" key="1">
    <source>
        <dbReference type="SAM" id="MobiDB-lite"/>
    </source>
</evidence>
<name>A0AB34K858_PRYPA</name>
<dbReference type="Proteomes" id="UP001515480">
    <property type="component" value="Unassembled WGS sequence"/>
</dbReference>
<sequence>MIRPSTGCGSAWSAVRAWYDGLAVPDATCDRDVDELLALCIDAERARALETRRQSTTVGAAGGPQPSLRASSVVSEEVGLQLHREREPNVKEMEAYFRRAAAVPPEVQRAKTLDCGGEAVELARFVLKE</sequence>
<protein>
    <submittedName>
        <fullName evidence="2">Uncharacterized protein</fullName>
    </submittedName>
</protein>
<gene>
    <name evidence="2" type="ORF">AB1Y20_010188</name>
</gene>
<reference evidence="2 3" key="1">
    <citation type="journal article" date="2024" name="Science">
        <title>Giant polyketide synthase enzymes in the biosynthesis of giant marine polyether toxins.</title>
        <authorList>
            <person name="Fallon T.R."/>
            <person name="Shende V.V."/>
            <person name="Wierzbicki I.H."/>
            <person name="Pendleton A.L."/>
            <person name="Watervoot N.F."/>
            <person name="Auber R.P."/>
            <person name="Gonzalez D.J."/>
            <person name="Wisecaver J.H."/>
            <person name="Moore B.S."/>
        </authorList>
    </citation>
    <scope>NUCLEOTIDE SEQUENCE [LARGE SCALE GENOMIC DNA]</scope>
    <source>
        <strain evidence="2 3">12B1</strain>
    </source>
</reference>
<feature type="region of interest" description="Disordered" evidence="1">
    <location>
        <begin position="51"/>
        <end position="70"/>
    </location>
</feature>
<evidence type="ECO:0000313" key="3">
    <source>
        <dbReference type="Proteomes" id="UP001515480"/>
    </source>
</evidence>